<dbReference type="EMBL" id="SZZH01000005">
    <property type="protein sequence ID" value="TKV57363.1"/>
    <property type="molecule type" value="Genomic_DNA"/>
</dbReference>
<dbReference type="Proteomes" id="UP000306985">
    <property type="component" value="Unassembled WGS sequence"/>
</dbReference>
<dbReference type="InterPro" id="IPR045499">
    <property type="entry name" value="DUF6492"/>
</dbReference>
<accession>A0A4U6QBH1</accession>
<dbReference type="OrthoDB" id="571298at2"/>
<dbReference type="AlphaFoldDB" id="A0A4U6QBH1"/>
<name>A0A4U6QBH1_9ACTN</name>
<keyword evidence="2" id="KW-1185">Reference proteome</keyword>
<reference evidence="1 2" key="1">
    <citation type="submission" date="2019-05" db="EMBL/GenBank/DDBJ databases">
        <title>Nakamurella sp. N5BH11, whole genome shotgun sequence.</title>
        <authorList>
            <person name="Tuo L."/>
        </authorList>
    </citation>
    <scope>NUCLEOTIDE SEQUENCE [LARGE SCALE GENOMIC DNA]</scope>
    <source>
        <strain evidence="1 2">N5BH11</strain>
    </source>
</reference>
<evidence type="ECO:0000313" key="1">
    <source>
        <dbReference type="EMBL" id="TKV57363.1"/>
    </source>
</evidence>
<sequence>MTVLPNRQPDPVHGSPQPEIVIPLHVRDIGTAARTFDTLRRYVRPAEITVITGSESSSDPRLAGCRVLDEDKLVPGMTLDAVRRKMEEYDIPKLRSPGWLLQQFLKLGYARTTPHTGYIIWDSDTIPTKRFDFFSERDGRPFLFGKTENFPPYYELNRRVLGLENRRLATQLGPALPSFVAEVMYMRTDLVNEMLDEVETRTGLPFWEGIISVMDANSIPAEFEMYGNFVCQRYPDQYIITEANFFRFAAKLVGVEPTSEQMAWLSQDFDVISLESYHERKFFSKLTRSPIVRRIASARRICTTFNAVATPLVKTKWTGSKYFYF</sequence>
<dbReference type="RefSeq" id="WP_137451067.1">
    <property type="nucleotide sequence ID" value="NZ_SZZH01000005.1"/>
</dbReference>
<proteinExistence type="predicted"/>
<dbReference type="Pfam" id="PF20102">
    <property type="entry name" value="DUF6492"/>
    <property type="match status" value="1"/>
</dbReference>
<gene>
    <name evidence="1" type="ORF">FDO65_17720</name>
</gene>
<organism evidence="1 2">
    <name type="scientific">Nakamurella flava</name>
    <dbReference type="NCBI Taxonomy" id="2576308"/>
    <lineage>
        <taxon>Bacteria</taxon>
        <taxon>Bacillati</taxon>
        <taxon>Actinomycetota</taxon>
        <taxon>Actinomycetes</taxon>
        <taxon>Nakamurellales</taxon>
        <taxon>Nakamurellaceae</taxon>
        <taxon>Nakamurella</taxon>
    </lineage>
</organism>
<protein>
    <submittedName>
        <fullName evidence="1">Uncharacterized protein</fullName>
    </submittedName>
</protein>
<evidence type="ECO:0000313" key="2">
    <source>
        <dbReference type="Proteomes" id="UP000306985"/>
    </source>
</evidence>
<comment type="caution">
    <text evidence="1">The sequence shown here is derived from an EMBL/GenBank/DDBJ whole genome shotgun (WGS) entry which is preliminary data.</text>
</comment>